<accession>A0A699VG24</accession>
<dbReference type="EMBL" id="BKCJ011423716">
    <property type="protein sequence ID" value="GFD32386.1"/>
    <property type="molecule type" value="Genomic_DNA"/>
</dbReference>
<sequence>MIRGNVMSYEPKTMQKAIESANDQGQYKRNCPRLGNKNQGNQDQARNENDVARAYAVGTAGGNPNANVVT</sequence>
<dbReference type="AlphaFoldDB" id="A0A699VG24"/>
<evidence type="ECO:0000256" key="1">
    <source>
        <dbReference type="SAM" id="MobiDB-lite"/>
    </source>
</evidence>
<feature type="non-terminal residue" evidence="2">
    <location>
        <position position="70"/>
    </location>
</feature>
<feature type="region of interest" description="Disordered" evidence="1">
    <location>
        <begin position="17"/>
        <end position="51"/>
    </location>
</feature>
<name>A0A699VG24_TANCI</name>
<evidence type="ECO:0008006" key="3">
    <source>
        <dbReference type="Google" id="ProtNLM"/>
    </source>
</evidence>
<gene>
    <name evidence="2" type="ORF">Tci_904355</name>
</gene>
<protein>
    <recommendedName>
        <fullName evidence="3">Reverse transcriptase domain-containing protein</fullName>
    </recommendedName>
</protein>
<comment type="caution">
    <text evidence="2">The sequence shown here is derived from an EMBL/GenBank/DDBJ whole genome shotgun (WGS) entry which is preliminary data.</text>
</comment>
<proteinExistence type="predicted"/>
<organism evidence="2">
    <name type="scientific">Tanacetum cinerariifolium</name>
    <name type="common">Dalmatian daisy</name>
    <name type="synonym">Chrysanthemum cinerariifolium</name>
    <dbReference type="NCBI Taxonomy" id="118510"/>
    <lineage>
        <taxon>Eukaryota</taxon>
        <taxon>Viridiplantae</taxon>
        <taxon>Streptophyta</taxon>
        <taxon>Embryophyta</taxon>
        <taxon>Tracheophyta</taxon>
        <taxon>Spermatophyta</taxon>
        <taxon>Magnoliopsida</taxon>
        <taxon>eudicotyledons</taxon>
        <taxon>Gunneridae</taxon>
        <taxon>Pentapetalae</taxon>
        <taxon>asterids</taxon>
        <taxon>campanulids</taxon>
        <taxon>Asterales</taxon>
        <taxon>Asteraceae</taxon>
        <taxon>Asteroideae</taxon>
        <taxon>Anthemideae</taxon>
        <taxon>Anthemidinae</taxon>
        <taxon>Tanacetum</taxon>
    </lineage>
</organism>
<evidence type="ECO:0000313" key="2">
    <source>
        <dbReference type="EMBL" id="GFD32386.1"/>
    </source>
</evidence>
<reference evidence="2" key="1">
    <citation type="journal article" date="2019" name="Sci. Rep.">
        <title>Draft genome of Tanacetum cinerariifolium, the natural source of mosquito coil.</title>
        <authorList>
            <person name="Yamashiro T."/>
            <person name="Shiraishi A."/>
            <person name="Satake H."/>
            <person name="Nakayama K."/>
        </authorList>
    </citation>
    <scope>NUCLEOTIDE SEQUENCE</scope>
</reference>